<evidence type="ECO:0000313" key="3">
    <source>
        <dbReference type="Proteomes" id="UP000006693"/>
    </source>
</evidence>
<dbReference type="HOGENOM" id="CLU_1479424_0_0_4"/>
<reference evidence="2 3" key="1">
    <citation type="journal article" date="2004" name="Proc. Natl. Acad. Sci. U.S.A.">
        <title>Structural flexibility in the Burkholderia mallei genome.</title>
        <authorList>
            <person name="Nierman W.C."/>
            <person name="DeShazer D."/>
            <person name="Kim H.S."/>
            <person name="Tettelin H."/>
            <person name="Nelson K.E."/>
            <person name="Feldblyum T."/>
            <person name="Ulrich R.L."/>
            <person name="Ronning C.M."/>
            <person name="Brinkac L.M."/>
            <person name="Daugherty S.C."/>
            <person name="Davidsen T.D."/>
            <person name="Deboy R.T."/>
            <person name="Dimitrov G."/>
            <person name="Dodson R.J."/>
            <person name="Durkin A.S."/>
            <person name="Gwinn M.L."/>
            <person name="Haft D.H."/>
            <person name="Khouri H."/>
            <person name="Kolonay J.F."/>
            <person name="Madupu R."/>
            <person name="Mohammoud Y."/>
            <person name="Nelson W.C."/>
            <person name="Radune D."/>
            <person name="Romero C.M."/>
            <person name="Sarria S."/>
            <person name="Selengut J."/>
            <person name="Shamblin C."/>
            <person name="Sullivan S.A."/>
            <person name="White O."/>
            <person name="Yu Y."/>
            <person name="Zafar N."/>
            <person name="Zhou L."/>
            <person name="Fraser C.M."/>
        </authorList>
    </citation>
    <scope>NUCLEOTIDE SEQUENCE [LARGE SCALE GENOMIC DNA]</scope>
    <source>
        <strain evidence="2 3">ATCC 23344</strain>
    </source>
</reference>
<dbReference type="EMBL" id="CP000011">
    <property type="protein sequence ID" value="AAU47134.1"/>
    <property type="molecule type" value="Genomic_DNA"/>
</dbReference>
<evidence type="ECO:0000313" key="2">
    <source>
        <dbReference type="EMBL" id="AAU47134.1"/>
    </source>
</evidence>
<feature type="compositionally biased region" description="Basic residues" evidence="1">
    <location>
        <begin position="46"/>
        <end position="58"/>
    </location>
</feature>
<protein>
    <submittedName>
        <fullName evidence="2">Uncharacterized protein</fullName>
    </submittedName>
</protein>
<name>A0A0H2WDB6_BURMA</name>
<feature type="region of interest" description="Disordered" evidence="1">
    <location>
        <begin position="1"/>
        <end position="59"/>
    </location>
</feature>
<accession>A0A0H2WDB6</accession>
<organism evidence="2 3">
    <name type="scientific">Burkholderia mallei (strain ATCC 23344)</name>
    <dbReference type="NCBI Taxonomy" id="243160"/>
    <lineage>
        <taxon>Bacteria</taxon>
        <taxon>Pseudomonadati</taxon>
        <taxon>Pseudomonadota</taxon>
        <taxon>Betaproteobacteria</taxon>
        <taxon>Burkholderiales</taxon>
        <taxon>Burkholderiaceae</taxon>
        <taxon>Burkholderia</taxon>
        <taxon>pseudomallei group</taxon>
    </lineage>
</organism>
<evidence type="ECO:0000256" key="1">
    <source>
        <dbReference type="SAM" id="MobiDB-lite"/>
    </source>
</evidence>
<dbReference type="Proteomes" id="UP000006693">
    <property type="component" value="Chromosome 2"/>
</dbReference>
<dbReference type="KEGG" id="bma:BMAA1387"/>
<gene>
    <name evidence="2" type="ordered locus">BMAA1387</name>
</gene>
<proteinExistence type="predicted"/>
<dbReference type="AlphaFoldDB" id="A0A0H2WDB6"/>
<keyword evidence="3" id="KW-1185">Reference proteome</keyword>
<sequence>MPPSARRFSRATRLDHPHGATRPGRHGAVDQGRRPQSIQPASGTHRAYRRRRRMRRANPAHSGYESWTLSFASLKIVRSVRGWISRRAASDDRMKSSTFACLSSTRQFSRSGVWAAFMRSASCSISTASSRAMSSSICCFSPHTAGCGCSSSFARKAWNCASDWFGSVSMSCSVLQMSERTR</sequence>